<proteinExistence type="predicted"/>
<dbReference type="EMBL" id="CP012333">
    <property type="protein sequence ID" value="AKV01092.1"/>
    <property type="molecule type" value="Genomic_DNA"/>
</dbReference>
<organism evidence="1 2">
    <name type="scientific">Labilithrix luteola</name>
    <dbReference type="NCBI Taxonomy" id="1391654"/>
    <lineage>
        <taxon>Bacteria</taxon>
        <taxon>Pseudomonadati</taxon>
        <taxon>Myxococcota</taxon>
        <taxon>Polyangia</taxon>
        <taxon>Polyangiales</taxon>
        <taxon>Labilitrichaceae</taxon>
        <taxon>Labilithrix</taxon>
    </lineage>
</organism>
<sequence>MRGFLQPSLRNNPTDSQTGFAALSRHRRAHLAEAAKTTLVKASQWARGEAVAPEVADALDQQFKAFAAKKKAG</sequence>
<dbReference type="AlphaFoldDB" id="A0A0K1Q5Z8"/>
<evidence type="ECO:0000313" key="2">
    <source>
        <dbReference type="Proteomes" id="UP000064967"/>
    </source>
</evidence>
<dbReference type="KEGG" id="llu:AKJ09_07755"/>
<dbReference type="Proteomes" id="UP000064967">
    <property type="component" value="Chromosome"/>
</dbReference>
<protein>
    <submittedName>
        <fullName evidence="1">Uncharacterized protein</fullName>
    </submittedName>
</protein>
<dbReference type="RefSeq" id="WP_146652255.1">
    <property type="nucleotide sequence ID" value="NZ_CP012333.1"/>
</dbReference>
<evidence type="ECO:0000313" key="1">
    <source>
        <dbReference type="EMBL" id="AKV01092.1"/>
    </source>
</evidence>
<reference evidence="1 2" key="1">
    <citation type="submission" date="2015-08" db="EMBL/GenBank/DDBJ databases">
        <authorList>
            <person name="Babu N.S."/>
            <person name="Beckwith C.J."/>
            <person name="Beseler K.G."/>
            <person name="Brison A."/>
            <person name="Carone J.V."/>
            <person name="Caskin T.P."/>
            <person name="Diamond M."/>
            <person name="Durham M.E."/>
            <person name="Foxe J.M."/>
            <person name="Go M."/>
            <person name="Henderson B.A."/>
            <person name="Jones I.B."/>
            <person name="McGettigan J.A."/>
            <person name="Micheletti S.J."/>
            <person name="Nasrallah M.E."/>
            <person name="Ortiz D."/>
            <person name="Piller C.R."/>
            <person name="Privatt S.R."/>
            <person name="Schneider S.L."/>
            <person name="Sharp S."/>
            <person name="Smith T.C."/>
            <person name="Stanton J.D."/>
            <person name="Ullery H.E."/>
            <person name="Wilson R.J."/>
            <person name="Serrano M.G."/>
            <person name="Buck G."/>
            <person name="Lee V."/>
            <person name="Wang Y."/>
            <person name="Carvalho R."/>
            <person name="Voegtly L."/>
            <person name="Shi R."/>
            <person name="Duckworth R."/>
            <person name="Johnson A."/>
            <person name="Loviza R."/>
            <person name="Walstead R."/>
            <person name="Shah Z."/>
            <person name="Kiflezghi M."/>
            <person name="Wade K."/>
            <person name="Ball S.L."/>
            <person name="Bradley K.W."/>
            <person name="Asai D.J."/>
            <person name="Bowman C.A."/>
            <person name="Russell D.A."/>
            <person name="Pope W.H."/>
            <person name="Jacobs-Sera D."/>
            <person name="Hendrix R.W."/>
            <person name="Hatfull G.F."/>
        </authorList>
    </citation>
    <scope>NUCLEOTIDE SEQUENCE [LARGE SCALE GENOMIC DNA]</scope>
    <source>
        <strain evidence="1 2">DSM 27648</strain>
    </source>
</reference>
<name>A0A0K1Q5Z8_9BACT</name>
<gene>
    <name evidence="1" type="ORF">AKJ09_07755</name>
</gene>
<accession>A0A0K1Q5Z8</accession>
<keyword evidence="2" id="KW-1185">Reference proteome</keyword>